<organism evidence="1 2">
    <name type="scientific">Paenirhodobacter populi</name>
    <dbReference type="NCBI Taxonomy" id="2306993"/>
    <lineage>
        <taxon>Bacteria</taxon>
        <taxon>Pseudomonadati</taxon>
        <taxon>Pseudomonadota</taxon>
        <taxon>Alphaproteobacteria</taxon>
        <taxon>Rhodobacterales</taxon>
        <taxon>Rhodobacter group</taxon>
        <taxon>Paenirhodobacter</taxon>
    </lineage>
</organism>
<sequence>MTVAFDITKSTAIPPVRVTAAIAAAPAQPLILTCIGEVEHVEKDPVLGTWWQQQTLAMGRCENPAEAIAMATRAAAQGAFPQDDGAQDFSPILVVILDTEKRLVLAGEVSGRDIQWCEPVATDLDVRKVVTEASRIRADASYEAGLDNFRAAKALRHRASVLEGRLVDPLWREEIRLALREIVQ</sequence>
<proteinExistence type="predicted"/>
<protein>
    <submittedName>
        <fullName evidence="1">Uncharacterized protein</fullName>
    </submittedName>
</protein>
<name>A0A443JRF0_9RHOB</name>
<accession>A0A443JRF0</accession>
<dbReference type="Proteomes" id="UP000284476">
    <property type="component" value="Unassembled WGS sequence"/>
</dbReference>
<dbReference type="AlphaFoldDB" id="A0A443JRF0"/>
<reference evidence="1 2" key="1">
    <citation type="submission" date="2019-01" db="EMBL/GenBank/DDBJ databases">
        <title>Sinorhodobacter populi sp. nov. isolated from the symptomatic bark tissue of Populus euramericana canker.</title>
        <authorList>
            <person name="Xu G."/>
        </authorList>
    </citation>
    <scope>NUCLEOTIDE SEQUENCE [LARGE SCALE GENOMIC DNA]</scope>
    <source>
        <strain evidence="1 2">SK2B-1</strain>
    </source>
</reference>
<gene>
    <name evidence="1" type="ORF">D2T30_05585</name>
</gene>
<dbReference type="RefSeq" id="WP_128208077.1">
    <property type="nucleotide sequence ID" value="NZ_JBHRSO010000013.1"/>
</dbReference>
<dbReference type="EMBL" id="SAUZ01000004">
    <property type="protein sequence ID" value="RWR23093.1"/>
    <property type="molecule type" value="Genomic_DNA"/>
</dbReference>
<evidence type="ECO:0000313" key="2">
    <source>
        <dbReference type="Proteomes" id="UP000284476"/>
    </source>
</evidence>
<comment type="caution">
    <text evidence="1">The sequence shown here is derived from an EMBL/GenBank/DDBJ whole genome shotgun (WGS) entry which is preliminary data.</text>
</comment>
<evidence type="ECO:0000313" key="1">
    <source>
        <dbReference type="EMBL" id="RWR23093.1"/>
    </source>
</evidence>